<evidence type="ECO:0000256" key="2">
    <source>
        <dbReference type="ARBA" id="ARBA00022777"/>
    </source>
</evidence>
<proteinExistence type="predicted"/>
<keyword evidence="5" id="KW-1133">Transmembrane helix</keyword>
<dbReference type="Proteomes" id="UP000556084">
    <property type="component" value="Unassembled WGS sequence"/>
</dbReference>
<dbReference type="SUPFAM" id="SSF55874">
    <property type="entry name" value="ATPase domain of HSP90 chaperone/DNA topoisomerase II/histidine kinase"/>
    <property type="match status" value="1"/>
</dbReference>
<evidence type="ECO:0000256" key="1">
    <source>
        <dbReference type="ARBA" id="ARBA00022679"/>
    </source>
</evidence>
<dbReference type="InterPro" id="IPR050482">
    <property type="entry name" value="Sensor_HK_TwoCompSys"/>
</dbReference>
<feature type="transmembrane region" description="Helical" evidence="5">
    <location>
        <begin position="54"/>
        <end position="75"/>
    </location>
</feature>
<dbReference type="GO" id="GO:0046983">
    <property type="term" value="F:protein dimerization activity"/>
    <property type="evidence" value="ECO:0007669"/>
    <property type="project" value="InterPro"/>
</dbReference>
<keyword evidence="5" id="KW-0472">Membrane</keyword>
<feature type="transmembrane region" description="Helical" evidence="5">
    <location>
        <begin position="153"/>
        <end position="171"/>
    </location>
</feature>
<dbReference type="GO" id="GO:0000155">
    <property type="term" value="F:phosphorelay sensor kinase activity"/>
    <property type="evidence" value="ECO:0007669"/>
    <property type="project" value="InterPro"/>
</dbReference>
<dbReference type="AlphaFoldDB" id="A0A7W7LLY5"/>
<keyword evidence="3" id="KW-0902">Two-component regulatory system</keyword>
<dbReference type="EMBL" id="JACHJH010000002">
    <property type="protein sequence ID" value="MBB4892704.1"/>
    <property type="molecule type" value="Genomic_DNA"/>
</dbReference>
<dbReference type="EC" id="2.7.13.3" evidence="7"/>
<dbReference type="PANTHER" id="PTHR24421">
    <property type="entry name" value="NITRATE/NITRITE SENSOR PROTEIN NARX-RELATED"/>
    <property type="match status" value="1"/>
</dbReference>
<comment type="caution">
    <text evidence="7">The sequence shown here is derived from an EMBL/GenBank/DDBJ whole genome shotgun (WGS) entry which is preliminary data.</text>
</comment>
<protein>
    <submittedName>
        <fullName evidence="7">Two-component system sensor histidine kinase DesK</fullName>
        <ecNumber evidence="7">2.7.13.3</ecNumber>
    </submittedName>
</protein>
<feature type="coiled-coil region" evidence="4">
    <location>
        <begin position="169"/>
        <end position="196"/>
    </location>
</feature>
<feature type="transmembrane region" description="Helical" evidence="5">
    <location>
        <begin position="82"/>
        <end position="97"/>
    </location>
</feature>
<name>A0A7W7LLY5_9ACTN</name>
<dbReference type="InterPro" id="IPR036890">
    <property type="entry name" value="HATPase_C_sf"/>
</dbReference>
<feature type="domain" description="Signal transduction histidine kinase subgroup 3 dimerisation and phosphoacceptor" evidence="6">
    <location>
        <begin position="191"/>
        <end position="257"/>
    </location>
</feature>
<dbReference type="Gene3D" id="1.20.5.1930">
    <property type="match status" value="1"/>
</dbReference>
<keyword evidence="8" id="KW-1185">Reference proteome</keyword>
<reference evidence="7 8" key="1">
    <citation type="submission" date="2020-08" db="EMBL/GenBank/DDBJ databases">
        <title>Genomic Encyclopedia of Type Strains, Phase III (KMG-III): the genomes of soil and plant-associated and newly described type strains.</title>
        <authorList>
            <person name="Whitman W."/>
        </authorList>
    </citation>
    <scope>NUCLEOTIDE SEQUENCE [LARGE SCALE GENOMIC DNA]</scope>
    <source>
        <strain evidence="7 8">CECT 3266</strain>
    </source>
</reference>
<keyword evidence="1 7" id="KW-0808">Transferase</keyword>
<dbReference type="InterPro" id="IPR011712">
    <property type="entry name" value="Sig_transdc_His_kin_sub3_dim/P"/>
</dbReference>
<evidence type="ECO:0000256" key="5">
    <source>
        <dbReference type="SAM" id="Phobius"/>
    </source>
</evidence>
<feature type="transmembrane region" description="Helical" evidence="5">
    <location>
        <begin position="27"/>
        <end position="48"/>
    </location>
</feature>
<keyword evidence="2 7" id="KW-0418">Kinase</keyword>
<feature type="transmembrane region" description="Helical" evidence="5">
    <location>
        <begin position="124"/>
        <end position="141"/>
    </location>
</feature>
<accession>A0A7W7LLY5</accession>
<dbReference type="GO" id="GO:0016020">
    <property type="term" value="C:membrane"/>
    <property type="evidence" value="ECO:0007669"/>
    <property type="project" value="InterPro"/>
</dbReference>
<organism evidence="7 8">
    <name type="scientific">Streptomyces olivoverticillatus</name>
    <dbReference type="NCBI Taxonomy" id="66427"/>
    <lineage>
        <taxon>Bacteria</taxon>
        <taxon>Bacillati</taxon>
        <taxon>Actinomycetota</taxon>
        <taxon>Actinomycetes</taxon>
        <taxon>Kitasatosporales</taxon>
        <taxon>Streptomycetaceae</taxon>
        <taxon>Streptomyces</taxon>
    </lineage>
</organism>
<gene>
    <name evidence="7" type="ORF">FHS39_001715</name>
</gene>
<keyword evidence="5" id="KW-0812">Transmembrane</keyword>
<keyword evidence="4" id="KW-0175">Coiled coil</keyword>
<evidence type="ECO:0000256" key="3">
    <source>
        <dbReference type="ARBA" id="ARBA00023012"/>
    </source>
</evidence>
<sequence>MGDVGGAHVAGMPAGDSPRWAQGWRRVLLATGMLIYPCVTALGVAQYATGTTAVVGYAIVAAFCVCYALTGVSFASGRQARAWVLLGVMAVLFAAELPVARNFAFYLAAVVVSSAAMMLRRYMLLIIASGAFAALVVPWAVRPWRSGPGWMEAVMIVFTSLMVCGFSEIAAANRALLEARAEVARLASEAERTRIARDLHDLLGHSITVIAVKSGLARRLAESGSPRAVEEIAEVEVLSRHILNDVRAAVSGYREVTLAGELARARELLRAAGVVADLPTATDAVDAAHQELFGWAVREGITNVVRHARATRCTVSLSAACVEIRDDGTGTPAPGGNGLTGLRERMAAAGGTVEAGPAAPGGWRLRVTLDGPGPQGPGSATKGISA</sequence>
<dbReference type="Pfam" id="PF07730">
    <property type="entry name" value="HisKA_3"/>
    <property type="match status" value="1"/>
</dbReference>
<dbReference type="RefSeq" id="WP_246469998.1">
    <property type="nucleotide sequence ID" value="NZ_JACHJH010000002.1"/>
</dbReference>
<evidence type="ECO:0000259" key="6">
    <source>
        <dbReference type="Pfam" id="PF07730"/>
    </source>
</evidence>
<evidence type="ECO:0000256" key="4">
    <source>
        <dbReference type="SAM" id="Coils"/>
    </source>
</evidence>
<evidence type="ECO:0000313" key="8">
    <source>
        <dbReference type="Proteomes" id="UP000556084"/>
    </source>
</evidence>
<evidence type="ECO:0000313" key="7">
    <source>
        <dbReference type="EMBL" id="MBB4892704.1"/>
    </source>
</evidence>
<dbReference type="Gene3D" id="3.30.565.10">
    <property type="entry name" value="Histidine kinase-like ATPase, C-terminal domain"/>
    <property type="match status" value="1"/>
</dbReference>
<dbReference type="PANTHER" id="PTHR24421:SF63">
    <property type="entry name" value="SENSOR HISTIDINE KINASE DESK"/>
    <property type="match status" value="1"/>
</dbReference>
<dbReference type="CDD" id="cd16917">
    <property type="entry name" value="HATPase_UhpB-NarQ-NarX-like"/>
    <property type="match status" value="1"/>
</dbReference>